<dbReference type="PRINTS" id="PR00111">
    <property type="entry name" value="ABHYDROLASE"/>
</dbReference>
<sequence length="283" mass="32077">MDEALFSHVNRLQVEGGTLEYGVTGKSRAPALLLLHGIRTTKLLFAPILPALTERYRVIAVDIRGHGNSESQDNSYSFEQIVTDLIQLLEKEQLEQVTIVAASFSAVPAQMLAIREPKRVASLVLLDGGYYSLGEVPGFNREKAVERLAATRFSSVEEAERQFAERYSTRVMPEGWMREELLKREDGSYAYRLPREAFSAYFQEYSVHSQPELFKQLTCPVLLLLADDSLLSKEEQQFHRQAVAHYQGIVKQAKVKMIPEAQHLLMVTHPQETVNAIHDFLSK</sequence>
<dbReference type="InterPro" id="IPR029058">
    <property type="entry name" value="AB_hydrolase_fold"/>
</dbReference>
<accession>A0A2P7V6D0</accession>
<dbReference type="EMBL" id="PXZM01000023">
    <property type="protein sequence ID" value="PSJ94766.1"/>
    <property type="molecule type" value="Genomic_DNA"/>
</dbReference>
<dbReference type="SUPFAM" id="SSF53474">
    <property type="entry name" value="alpha/beta-Hydrolases"/>
    <property type="match status" value="1"/>
</dbReference>
<dbReference type="Proteomes" id="UP000240419">
    <property type="component" value="Unassembled WGS sequence"/>
</dbReference>
<dbReference type="InterPro" id="IPR000073">
    <property type="entry name" value="AB_hydrolase_1"/>
</dbReference>
<evidence type="ECO:0000259" key="1">
    <source>
        <dbReference type="Pfam" id="PF00561"/>
    </source>
</evidence>
<name>A0A2P7V6D0_9BACL</name>
<dbReference type="PANTHER" id="PTHR43798">
    <property type="entry name" value="MONOACYLGLYCEROL LIPASE"/>
    <property type="match status" value="1"/>
</dbReference>
<comment type="caution">
    <text evidence="2">The sequence shown here is derived from an EMBL/GenBank/DDBJ whole genome shotgun (WGS) entry which is preliminary data.</text>
</comment>
<dbReference type="AlphaFoldDB" id="A0A2P7V6D0"/>
<reference evidence="2 3" key="1">
    <citation type="submission" date="2018-03" db="EMBL/GenBank/DDBJ databases">
        <title>Brevisbacillus phylogenomics.</title>
        <authorList>
            <person name="Dunlap C."/>
        </authorList>
    </citation>
    <scope>NUCLEOTIDE SEQUENCE [LARGE SCALE GENOMIC DNA]</scope>
    <source>
        <strain evidence="2 3">NRRL NRS-1210</strain>
    </source>
</reference>
<keyword evidence="3" id="KW-1185">Reference proteome</keyword>
<dbReference type="Pfam" id="PF00561">
    <property type="entry name" value="Abhydrolase_1"/>
    <property type="match status" value="1"/>
</dbReference>
<dbReference type="Gene3D" id="3.40.50.1820">
    <property type="entry name" value="alpha/beta hydrolase"/>
    <property type="match status" value="1"/>
</dbReference>
<feature type="domain" description="AB hydrolase-1" evidence="1">
    <location>
        <begin position="30"/>
        <end position="270"/>
    </location>
</feature>
<evidence type="ECO:0000313" key="2">
    <source>
        <dbReference type="EMBL" id="PSJ94766.1"/>
    </source>
</evidence>
<proteinExistence type="predicted"/>
<dbReference type="OrthoDB" id="6191536at2"/>
<keyword evidence="2" id="KW-0378">Hydrolase</keyword>
<protein>
    <submittedName>
        <fullName evidence="2">Alpha/beta hydrolase</fullName>
    </submittedName>
</protein>
<evidence type="ECO:0000313" key="3">
    <source>
        <dbReference type="Proteomes" id="UP000240419"/>
    </source>
</evidence>
<gene>
    <name evidence="2" type="ORF">C7R93_15405</name>
</gene>
<dbReference type="GO" id="GO:0016787">
    <property type="term" value="F:hydrolase activity"/>
    <property type="evidence" value="ECO:0007669"/>
    <property type="project" value="UniProtKB-KW"/>
</dbReference>
<organism evidence="2 3">
    <name type="scientific">Brevibacillus fortis</name>
    <dbReference type="NCBI Taxonomy" id="2126352"/>
    <lineage>
        <taxon>Bacteria</taxon>
        <taxon>Bacillati</taxon>
        <taxon>Bacillota</taxon>
        <taxon>Bacilli</taxon>
        <taxon>Bacillales</taxon>
        <taxon>Paenibacillaceae</taxon>
        <taxon>Brevibacillus</taxon>
    </lineage>
</organism>
<dbReference type="InterPro" id="IPR050266">
    <property type="entry name" value="AB_hydrolase_sf"/>
</dbReference>
<dbReference type="RefSeq" id="WP_106839639.1">
    <property type="nucleotide sequence ID" value="NZ_JBCNIW010000009.1"/>
</dbReference>